<organism evidence="7 8">
    <name type="scientific">Metarhizobium album</name>
    <dbReference type="NCBI Taxonomy" id="2182425"/>
    <lineage>
        <taxon>Bacteria</taxon>
        <taxon>Pseudomonadati</taxon>
        <taxon>Pseudomonadota</taxon>
        <taxon>Alphaproteobacteria</taxon>
        <taxon>Hyphomicrobiales</taxon>
        <taxon>Rhizobiaceae</taxon>
        <taxon>Metarhizobium</taxon>
    </lineage>
</organism>
<dbReference type="SUPFAM" id="SSF53850">
    <property type="entry name" value="Periplasmic binding protein-like II"/>
    <property type="match status" value="1"/>
</dbReference>
<keyword evidence="8" id="KW-1185">Reference proteome</keyword>
<dbReference type="EMBL" id="QFBC01000011">
    <property type="protein sequence ID" value="PWE54246.1"/>
    <property type="molecule type" value="Genomic_DNA"/>
</dbReference>
<sequence>MVQDLFSGGADMISLRHKAACLVGAAMLVSAASAFAASPTLTVAGFGGNLQADLRKTIWQPAADAAGVELREETHDGLAAVRVQVQSGSPTWDVVHIGADECAVGGKEGLFETLDYNVIDTNGFDKLGFGENWIATNTYSVVLAWRTDVYKDKKPQGWKDLWDVKNFPGRRALSTYPAEMMEIALMADGVDKDKLYPLDTKRAFASLEKIKNDVSVWWSSGAQSAQLIKDREVDMMAIWGSRVANVIKDGAPVEFTYQDAILGYGCLAILKGSQHVAEAQKFIAGVVSPEVQARIPEMMPYYGPTNSRAFEVKTFTPDVLARSNMSPENVKKQTFLNANWWRDNNALVREDYSLLMSR</sequence>
<dbReference type="PANTHER" id="PTHR30006:SF3">
    <property type="entry name" value="THIAMINE-BINDING PERIPLASMIC PROTEIN"/>
    <property type="match status" value="1"/>
</dbReference>
<feature type="signal peptide" evidence="6">
    <location>
        <begin position="1"/>
        <end position="36"/>
    </location>
</feature>
<dbReference type="AlphaFoldDB" id="A0A2U2DLR5"/>
<keyword evidence="3" id="KW-0813">Transport</keyword>
<dbReference type="GO" id="GO:0015888">
    <property type="term" value="P:thiamine transport"/>
    <property type="evidence" value="ECO:0007669"/>
    <property type="project" value="TreeGrafter"/>
</dbReference>
<evidence type="ECO:0000256" key="1">
    <source>
        <dbReference type="ARBA" id="ARBA00004418"/>
    </source>
</evidence>
<dbReference type="GO" id="GO:0030975">
    <property type="term" value="F:thiamine binding"/>
    <property type="evidence" value="ECO:0007669"/>
    <property type="project" value="TreeGrafter"/>
</dbReference>
<name>A0A2U2DLR5_9HYPH</name>
<dbReference type="Gene3D" id="3.40.190.10">
    <property type="entry name" value="Periplasmic binding protein-like II"/>
    <property type="match status" value="2"/>
</dbReference>
<keyword evidence="4 6" id="KW-0732">Signal</keyword>
<dbReference type="GO" id="GO:0030976">
    <property type="term" value="F:thiamine pyrophosphate binding"/>
    <property type="evidence" value="ECO:0007669"/>
    <property type="project" value="TreeGrafter"/>
</dbReference>
<comment type="subcellular location">
    <subcellularLocation>
        <location evidence="1">Periplasm</location>
    </subcellularLocation>
</comment>
<dbReference type="PANTHER" id="PTHR30006">
    <property type="entry name" value="THIAMINE-BINDING PERIPLASMIC PROTEIN-RELATED"/>
    <property type="match status" value="1"/>
</dbReference>
<keyword evidence="5" id="KW-0574">Periplasm</keyword>
<dbReference type="GO" id="GO:0030288">
    <property type="term" value="C:outer membrane-bounded periplasmic space"/>
    <property type="evidence" value="ECO:0007669"/>
    <property type="project" value="TreeGrafter"/>
</dbReference>
<dbReference type="OrthoDB" id="9815444at2"/>
<evidence type="ECO:0000256" key="3">
    <source>
        <dbReference type="ARBA" id="ARBA00022448"/>
    </source>
</evidence>
<evidence type="ECO:0000256" key="5">
    <source>
        <dbReference type="ARBA" id="ARBA00022764"/>
    </source>
</evidence>
<accession>A0A2U2DLR5</accession>
<comment type="similarity">
    <text evidence="2">Belongs to the bacterial solute-binding protein 1 family.</text>
</comment>
<dbReference type="Proteomes" id="UP000245252">
    <property type="component" value="Unassembled WGS sequence"/>
</dbReference>
<proteinExistence type="inferred from homology"/>
<dbReference type="Pfam" id="PF13416">
    <property type="entry name" value="SBP_bac_8"/>
    <property type="match status" value="1"/>
</dbReference>
<comment type="caution">
    <text evidence="7">The sequence shown here is derived from an EMBL/GenBank/DDBJ whole genome shotgun (WGS) entry which is preliminary data.</text>
</comment>
<evidence type="ECO:0000256" key="6">
    <source>
        <dbReference type="SAM" id="SignalP"/>
    </source>
</evidence>
<protein>
    <submittedName>
        <fullName evidence="7">ABC transporter substrate-binding protein</fullName>
    </submittedName>
</protein>
<dbReference type="CDD" id="cd13589">
    <property type="entry name" value="PBP2_polyamine_RpCGA009"/>
    <property type="match status" value="1"/>
</dbReference>
<feature type="chain" id="PRO_5015557200" evidence="6">
    <location>
        <begin position="37"/>
        <end position="358"/>
    </location>
</feature>
<evidence type="ECO:0000256" key="4">
    <source>
        <dbReference type="ARBA" id="ARBA00022729"/>
    </source>
</evidence>
<evidence type="ECO:0000313" key="8">
    <source>
        <dbReference type="Proteomes" id="UP000245252"/>
    </source>
</evidence>
<dbReference type="InterPro" id="IPR006059">
    <property type="entry name" value="SBP"/>
</dbReference>
<evidence type="ECO:0000256" key="2">
    <source>
        <dbReference type="ARBA" id="ARBA00008520"/>
    </source>
</evidence>
<gene>
    <name evidence="7" type="ORF">DEM27_21315</name>
</gene>
<reference evidence="7 8" key="1">
    <citation type="submission" date="2018-05" db="EMBL/GenBank/DDBJ databases">
        <title>The draft genome of strain NS-104.</title>
        <authorList>
            <person name="Hang P."/>
            <person name="Jiang J."/>
        </authorList>
    </citation>
    <scope>NUCLEOTIDE SEQUENCE [LARGE SCALE GENOMIC DNA]</scope>
    <source>
        <strain evidence="7 8">NS-104</strain>
    </source>
</reference>
<evidence type="ECO:0000313" key="7">
    <source>
        <dbReference type="EMBL" id="PWE54246.1"/>
    </source>
</evidence>